<accession>A0ACC1QVH3</accession>
<organism evidence="1 2">
    <name type="scientific">Lecanicillium saksenae</name>
    <dbReference type="NCBI Taxonomy" id="468837"/>
    <lineage>
        <taxon>Eukaryota</taxon>
        <taxon>Fungi</taxon>
        <taxon>Dikarya</taxon>
        <taxon>Ascomycota</taxon>
        <taxon>Pezizomycotina</taxon>
        <taxon>Sordariomycetes</taxon>
        <taxon>Hypocreomycetidae</taxon>
        <taxon>Hypocreales</taxon>
        <taxon>Cordycipitaceae</taxon>
        <taxon>Lecanicillium</taxon>
    </lineage>
</organism>
<dbReference type="EMBL" id="JANAKD010000572">
    <property type="protein sequence ID" value="KAJ3492673.1"/>
    <property type="molecule type" value="Genomic_DNA"/>
</dbReference>
<name>A0ACC1QVH3_9HYPO</name>
<gene>
    <name evidence="1" type="ORF">NLG97_g5231</name>
</gene>
<evidence type="ECO:0000313" key="1">
    <source>
        <dbReference type="EMBL" id="KAJ3492673.1"/>
    </source>
</evidence>
<proteinExistence type="predicted"/>
<keyword evidence="2" id="KW-1185">Reference proteome</keyword>
<reference evidence="1" key="1">
    <citation type="submission" date="2022-07" db="EMBL/GenBank/DDBJ databases">
        <title>Genome Sequence of Lecanicillium saksenae.</title>
        <authorList>
            <person name="Buettner E."/>
        </authorList>
    </citation>
    <scope>NUCLEOTIDE SEQUENCE</scope>
    <source>
        <strain evidence="1">VT-O1</strain>
    </source>
</reference>
<protein>
    <submittedName>
        <fullName evidence="1">Uncharacterized protein</fullName>
    </submittedName>
</protein>
<evidence type="ECO:0000313" key="2">
    <source>
        <dbReference type="Proteomes" id="UP001148737"/>
    </source>
</evidence>
<comment type="caution">
    <text evidence="1">The sequence shown here is derived from an EMBL/GenBank/DDBJ whole genome shotgun (WGS) entry which is preliminary data.</text>
</comment>
<sequence>MVKITLAAAATLVATAFARNCTPGLVYCGWNLLRVGNYQEQVNRAISQKGWNVNGKNIHDTLFNCLGGPNGEIDVLDWCSGNCADGGEGHNDFCN</sequence>
<dbReference type="Proteomes" id="UP001148737">
    <property type="component" value="Unassembled WGS sequence"/>
</dbReference>